<evidence type="ECO:0000256" key="6">
    <source>
        <dbReference type="ARBA" id="ARBA00023136"/>
    </source>
</evidence>
<accession>A0A182G061</accession>
<dbReference type="STRING" id="7167.A0A182G061"/>
<dbReference type="GO" id="GO:0012505">
    <property type="term" value="C:endomembrane system"/>
    <property type="evidence" value="ECO:0007669"/>
    <property type="project" value="UniProtKB-SubCell"/>
</dbReference>
<comment type="similarity">
    <text evidence="2">Belongs to the amino acid-polyamine-organocation (APC) superfamily. Cationic amino acid transporter (CAT) (TC 2.A.3.3) family.</text>
</comment>
<dbReference type="GO" id="GO:0097638">
    <property type="term" value="P:L-arginine import across plasma membrane"/>
    <property type="evidence" value="ECO:0007669"/>
    <property type="project" value="TreeGrafter"/>
</dbReference>
<dbReference type="GO" id="GO:0000064">
    <property type="term" value="F:L-ornithine transmembrane transporter activity"/>
    <property type="evidence" value="ECO:0007669"/>
    <property type="project" value="TreeGrafter"/>
</dbReference>
<dbReference type="VEuPathDB" id="VectorBase:AALB015640"/>
<organism evidence="9 10">
    <name type="scientific">Anopheles albimanus</name>
    <name type="common">New world malaria mosquito</name>
    <dbReference type="NCBI Taxonomy" id="7167"/>
    <lineage>
        <taxon>Eukaryota</taxon>
        <taxon>Metazoa</taxon>
        <taxon>Ecdysozoa</taxon>
        <taxon>Arthropoda</taxon>
        <taxon>Hexapoda</taxon>
        <taxon>Insecta</taxon>
        <taxon>Pterygota</taxon>
        <taxon>Neoptera</taxon>
        <taxon>Endopterygota</taxon>
        <taxon>Diptera</taxon>
        <taxon>Nematocera</taxon>
        <taxon>Culicoidea</taxon>
        <taxon>Culicidae</taxon>
        <taxon>Anophelinae</taxon>
        <taxon>Anopheles</taxon>
    </lineage>
</organism>
<dbReference type="Proteomes" id="UP000069272">
    <property type="component" value="Chromosome 3R"/>
</dbReference>
<dbReference type="GO" id="GO:0005886">
    <property type="term" value="C:plasma membrane"/>
    <property type="evidence" value="ECO:0007669"/>
    <property type="project" value="TreeGrafter"/>
</dbReference>
<dbReference type="EnsemblMetazoa" id="AALB015640-RA">
    <property type="protein sequence ID" value="AALB015640-PA"/>
    <property type="gene ID" value="AALB015640"/>
</dbReference>
<dbReference type="VEuPathDB" id="VectorBase:AALB20_030317"/>
<evidence type="ECO:0000313" key="10">
    <source>
        <dbReference type="Proteomes" id="UP000069272"/>
    </source>
</evidence>
<dbReference type="PANTHER" id="PTHR43243:SF95">
    <property type="entry name" value="LD37241P"/>
    <property type="match status" value="1"/>
</dbReference>
<evidence type="ECO:0000313" key="9">
    <source>
        <dbReference type="EnsemblMetazoa" id="AALB015640-PA"/>
    </source>
</evidence>
<keyword evidence="3" id="KW-0813">Transport</keyword>
<dbReference type="Pfam" id="PF13520">
    <property type="entry name" value="AA_permease_2"/>
    <property type="match status" value="1"/>
</dbReference>
<dbReference type="Pfam" id="PF13906">
    <property type="entry name" value="AA_permease_C"/>
    <property type="match status" value="1"/>
</dbReference>
<name>A0A182G061_ANOAL</name>
<comment type="subcellular location">
    <subcellularLocation>
        <location evidence="1">Endomembrane system</location>
        <topology evidence="1">Multi-pass membrane protein</topology>
    </subcellularLocation>
</comment>
<dbReference type="Gene3D" id="1.20.1740.10">
    <property type="entry name" value="Amino acid/polyamine transporter I"/>
    <property type="match status" value="2"/>
</dbReference>
<dbReference type="GO" id="GO:0061459">
    <property type="term" value="F:L-arginine transmembrane transporter activity"/>
    <property type="evidence" value="ECO:0007669"/>
    <property type="project" value="TreeGrafter"/>
</dbReference>
<evidence type="ECO:0000256" key="2">
    <source>
        <dbReference type="ARBA" id="ARBA00008572"/>
    </source>
</evidence>
<evidence type="ECO:0000259" key="8">
    <source>
        <dbReference type="Pfam" id="PF13906"/>
    </source>
</evidence>
<evidence type="ECO:0000256" key="4">
    <source>
        <dbReference type="ARBA" id="ARBA00022692"/>
    </source>
</evidence>
<dbReference type="InterPro" id="IPR002293">
    <property type="entry name" value="AA/rel_permease1"/>
</dbReference>
<proteinExistence type="inferred from homology"/>
<keyword evidence="10" id="KW-1185">Reference proteome</keyword>
<keyword evidence="7" id="KW-0325">Glycoprotein</keyword>
<reference evidence="9" key="2">
    <citation type="submission" date="2022-08" db="UniProtKB">
        <authorList>
            <consortium name="EnsemblMetazoa"/>
        </authorList>
    </citation>
    <scope>IDENTIFICATION</scope>
    <source>
        <strain evidence="9">STECLA/ALBI9_A</strain>
    </source>
</reference>
<dbReference type="PIRSF" id="PIRSF006060">
    <property type="entry name" value="AA_transporter"/>
    <property type="match status" value="1"/>
</dbReference>
<dbReference type="PANTHER" id="PTHR43243">
    <property type="entry name" value="INNER MEMBRANE TRANSPORTER YGJI-RELATED"/>
    <property type="match status" value="1"/>
</dbReference>
<evidence type="ECO:0000256" key="3">
    <source>
        <dbReference type="ARBA" id="ARBA00022448"/>
    </source>
</evidence>
<sequence length="617" mass="66774">MDCSARRFWNALTRKKQKEVDESASPLARVLTLLDLTGLGVGGTLGLGVYVLAGSVARDQAGPAVIISFLVAAFASAIAGLCYAEFAARFPKAGSAYVYCYVSIGEFTAFTIGWNLVLEYVIGTSSVARGMSGYIDLLVDKKISTAIRDVMPMQIDFLSDYPDFFSFMLVLILAGLLAYGVKESTLMNNIFTAINLFVIVLMLVAGGLKCNPANWTIKPEDIPAGVNGGDGGFAPFGFAGIMAGAAKCFYGFVGFDCVATTGEEAQNPKRNIPLAIVFSLIIIFISYFGVSVVLTMALPYYLQDPDAPFPHLFETLGWTAIKWFVSLGAILSLSTSLLGSLFPLPRVLYAMASDGIIYKKLQTVYAKTQTPVLATMLSGLFAASMAALFSLQQLIDMMSIGTLLAYTIVSVSVLVLRYQSEELMSTTGFSVTIPEVLRQIVNGSRIKEPTHLSSAIVKFSVCIFAVFVCGTCIVLVPAEDYINGDYPGVIAGLAILVALMVALFVVISLQPTDSVKLTFKVPLVPFLPLISMFSNVYLMFQLDSGTWIRFGIWIAVGYFIYFTYGIRHSIEGERLLTKTVLPNGKAPSAPNGIDNTGFDEEKKVVFPIHRPSYTILT</sequence>
<dbReference type="InterPro" id="IPR029485">
    <property type="entry name" value="CAT_C"/>
</dbReference>
<dbReference type="FunFam" id="1.20.1740.10:FF:000024">
    <property type="entry name" value="High affinity cationic amino acid transporter 1"/>
    <property type="match status" value="1"/>
</dbReference>
<evidence type="ECO:0000256" key="5">
    <source>
        <dbReference type="ARBA" id="ARBA00022989"/>
    </source>
</evidence>
<dbReference type="FunFam" id="1.20.1740.10:FF:000010">
    <property type="entry name" value="probable cationic amino acid transporter"/>
    <property type="match status" value="1"/>
</dbReference>
<evidence type="ECO:0000256" key="7">
    <source>
        <dbReference type="ARBA" id="ARBA00023180"/>
    </source>
</evidence>
<keyword evidence="6" id="KW-0472">Membrane</keyword>
<keyword evidence="5" id="KW-1133">Transmembrane helix</keyword>
<evidence type="ECO:0000256" key="1">
    <source>
        <dbReference type="ARBA" id="ARBA00004127"/>
    </source>
</evidence>
<feature type="domain" description="Cationic amino acid transporter C-terminal" evidence="8">
    <location>
        <begin position="519"/>
        <end position="569"/>
    </location>
</feature>
<dbReference type="GO" id="GO:0015189">
    <property type="term" value="F:L-lysine transmembrane transporter activity"/>
    <property type="evidence" value="ECO:0007669"/>
    <property type="project" value="TreeGrafter"/>
</dbReference>
<dbReference type="AlphaFoldDB" id="A0A182G061"/>
<reference evidence="9 10" key="1">
    <citation type="journal article" date="2017" name="G3 (Bethesda)">
        <title>The Physical Genome Mapping of Anopheles albimanus Corrected Scaffold Misassemblies and Identified Interarm Rearrangements in Genus Anopheles.</title>
        <authorList>
            <person name="Artemov G.N."/>
            <person name="Peery A.N."/>
            <person name="Jiang X."/>
            <person name="Tu Z."/>
            <person name="Stegniy V.N."/>
            <person name="Sharakhova M.V."/>
            <person name="Sharakhov I.V."/>
        </authorList>
    </citation>
    <scope>NUCLEOTIDE SEQUENCE [LARGE SCALE GENOMIC DNA]</scope>
    <source>
        <strain evidence="9 10">ALBI9_A</strain>
    </source>
</reference>
<keyword evidence="4" id="KW-0812">Transmembrane</keyword>
<protein>
    <recommendedName>
        <fullName evidence="8">Cationic amino acid transporter C-terminal domain-containing protein</fullName>
    </recommendedName>
</protein>